<dbReference type="GO" id="GO:0015074">
    <property type="term" value="P:DNA integration"/>
    <property type="evidence" value="ECO:0007669"/>
    <property type="project" value="UniProtKB-KW"/>
</dbReference>
<dbReference type="InterPro" id="IPR044068">
    <property type="entry name" value="CB"/>
</dbReference>
<sequence length="326" mass="38626">MTKRNSYFNEETYTKVLEENKEILEDYILEMKANARSEKTVYQYSADIKMFYCYIHDFAKNKSVLDLKKRDFRRFFLALQDNGASSARINRVQCSLRNMLEFVTNDDDEYDEYGINAMKGIKGLQKEEVREIHFLTDDHIQMLVNHLIEKGKYQQALYLTLSYESAGRRNEIFQIKKDGFLDSNKTNEVIGKRAKKFRLIYFDRSREIAKMYLDQRGEDDIESMWIVGRGNSIREAKYETLYNWTISFRKILKKLTGEEIDFNPHSYRHSSLEAYENGSHYVLKELGKDKLDITVLKALANHESIETTMSYLKDKDQELLNKELNL</sequence>
<dbReference type="Proteomes" id="UP001152302">
    <property type="component" value="Unassembled WGS sequence"/>
</dbReference>
<protein>
    <submittedName>
        <fullName evidence="8">Site-specific integrase</fullName>
    </submittedName>
</protein>
<gene>
    <name evidence="8" type="ORF">M4L21_13475</name>
</gene>
<dbReference type="RefSeq" id="WP_277595857.1">
    <property type="nucleotide sequence ID" value="NZ_JAMBPX010000011.1"/>
</dbReference>
<dbReference type="GO" id="GO:0003677">
    <property type="term" value="F:DNA binding"/>
    <property type="evidence" value="ECO:0007669"/>
    <property type="project" value="UniProtKB-UniRule"/>
</dbReference>
<evidence type="ECO:0000256" key="1">
    <source>
        <dbReference type="ARBA" id="ARBA00008857"/>
    </source>
</evidence>
<dbReference type="PROSITE" id="PS51900">
    <property type="entry name" value="CB"/>
    <property type="match status" value="1"/>
</dbReference>
<evidence type="ECO:0000256" key="5">
    <source>
        <dbReference type="PROSITE-ProRule" id="PRU01248"/>
    </source>
</evidence>
<evidence type="ECO:0000256" key="2">
    <source>
        <dbReference type="ARBA" id="ARBA00022908"/>
    </source>
</evidence>
<organism evidence="8 9">
    <name type="scientific">Staphylococcus equorum</name>
    <dbReference type="NCBI Taxonomy" id="246432"/>
    <lineage>
        <taxon>Bacteria</taxon>
        <taxon>Bacillati</taxon>
        <taxon>Bacillota</taxon>
        <taxon>Bacilli</taxon>
        <taxon>Bacillales</taxon>
        <taxon>Staphylococcaceae</taxon>
        <taxon>Staphylococcus</taxon>
    </lineage>
</organism>
<feature type="domain" description="Tyr recombinase" evidence="6">
    <location>
        <begin position="130"/>
        <end position="325"/>
    </location>
</feature>
<dbReference type="InterPro" id="IPR004107">
    <property type="entry name" value="Integrase_SAM-like_N"/>
</dbReference>
<dbReference type="Gene3D" id="1.10.443.10">
    <property type="entry name" value="Intergrase catalytic core"/>
    <property type="match status" value="1"/>
</dbReference>
<dbReference type="InterPro" id="IPR010998">
    <property type="entry name" value="Integrase_recombinase_N"/>
</dbReference>
<comment type="caution">
    <text evidence="8">The sequence shown here is derived from an EMBL/GenBank/DDBJ whole genome shotgun (WGS) entry which is preliminary data.</text>
</comment>
<dbReference type="PROSITE" id="PS51898">
    <property type="entry name" value="TYR_RECOMBINASE"/>
    <property type="match status" value="1"/>
</dbReference>
<evidence type="ECO:0000259" key="6">
    <source>
        <dbReference type="PROSITE" id="PS51898"/>
    </source>
</evidence>
<dbReference type="PANTHER" id="PTHR30349:SF41">
    <property type="entry name" value="INTEGRASE_RECOMBINASE PROTEIN MJ0367-RELATED"/>
    <property type="match status" value="1"/>
</dbReference>
<dbReference type="AlphaFoldDB" id="A0A9X4R592"/>
<dbReference type="Gene3D" id="1.10.150.130">
    <property type="match status" value="1"/>
</dbReference>
<proteinExistence type="inferred from homology"/>
<dbReference type="InterPro" id="IPR011010">
    <property type="entry name" value="DNA_brk_join_enz"/>
</dbReference>
<keyword evidence="4" id="KW-0233">DNA recombination</keyword>
<evidence type="ECO:0000313" key="9">
    <source>
        <dbReference type="Proteomes" id="UP001152302"/>
    </source>
</evidence>
<reference evidence="8" key="1">
    <citation type="submission" date="2022-05" db="EMBL/GenBank/DDBJ databases">
        <title>Comparative genomics of Staphylococcus equorum isolates.</title>
        <authorList>
            <person name="Luelf R.H."/>
        </authorList>
    </citation>
    <scope>NUCLEOTIDE SEQUENCE</scope>
    <source>
        <strain evidence="8">TMW 2.2343</strain>
    </source>
</reference>
<dbReference type="GO" id="GO:0006310">
    <property type="term" value="P:DNA recombination"/>
    <property type="evidence" value="ECO:0007669"/>
    <property type="project" value="UniProtKB-KW"/>
</dbReference>
<evidence type="ECO:0000256" key="4">
    <source>
        <dbReference type="ARBA" id="ARBA00023172"/>
    </source>
</evidence>
<feature type="domain" description="Core-binding (CB)" evidence="7">
    <location>
        <begin position="18"/>
        <end position="104"/>
    </location>
</feature>
<dbReference type="PANTHER" id="PTHR30349">
    <property type="entry name" value="PHAGE INTEGRASE-RELATED"/>
    <property type="match status" value="1"/>
</dbReference>
<dbReference type="InterPro" id="IPR002104">
    <property type="entry name" value="Integrase_catalytic"/>
</dbReference>
<evidence type="ECO:0000256" key="3">
    <source>
        <dbReference type="ARBA" id="ARBA00023125"/>
    </source>
</evidence>
<keyword evidence="3 5" id="KW-0238">DNA-binding</keyword>
<dbReference type="Pfam" id="PF02899">
    <property type="entry name" value="Phage_int_SAM_1"/>
    <property type="match status" value="1"/>
</dbReference>
<evidence type="ECO:0000313" key="8">
    <source>
        <dbReference type="EMBL" id="MDG0860338.1"/>
    </source>
</evidence>
<keyword evidence="2" id="KW-0229">DNA integration</keyword>
<dbReference type="InterPro" id="IPR050090">
    <property type="entry name" value="Tyrosine_recombinase_XerCD"/>
</dbReference>
<dbReference type="InterPro" id="IPR013762">
    <property type="entry name" value="Integrase-like_cat_sf"/>
</dbReference>
<comment type="similarity">
    <text evidence="1">Belongs to the 'phage' integrase family.</text>
</comment>
<accession>A0A9X4R592</accession>
<name>A0A9X4R592_9STAP</name>
<evidence type="ECO:0000259" key="7">
    <source>
        <dbReference type="PROSITE" id="PS51900"/>
    </source>
</evidence>
<dbReference type="SUPFAM" id="SSF56349">
    <property type="entry name" value="DNA breaking-rejoining enzymes"/>
    <property type="match status" value="1"/>
</dbReference>
<dbReference type="Pfam" id="PF00589">
    <property type="entry name" value="Phage_integrase"/>
    <property type="match status" value="1"/>
</dbReference>
<dbReference type="CDD" id="cd00397">
    <property type="entry name" value="DNA_BRE_C"/>
    <property type="match status" value="1"/>
</dbReference>
<dbReference type="EMBL" id="JAMBPX010000011">
    <property type="protein sequence ID" value="MDG0860338.1"/>
    <property type="molecule type" value="Genomic_DNA"/>
</dbReference>